<proteinExistence type="predicted"/>
<protein>
    <submittedName>
        <fullName evidence="2">Uncharacterized protein</fullName>
    </submittedName>
</protein>
<gene>
    <name evidence="2" type="ORF">SAMN02745108_00765</name>
</gene>
<evidence type="ECO:0000313" key="3">
    <source>
        <dbReference type="Proteomes" id="UP000190449"/>
    </source>
</evidence>
<feature type="signal peptide" evidence="1">
    <location>
        <begin position="1"/>
        <end position="42"/>
    </location>
</feature>
<sequence length="129" mass="14673">MRKNVVNSVLFLKKKIYFFCMKKSLLVLLVLTAISFSQEMLAVQAYDEQPDNESSLTLRVKVVNNSPHTFENVELRYYFAPKQGKQVVFENYYLAGGGGRLGQDGFGTILFANFDSGTSAWRNAQSKWI</sequence>
<dbReference type="Proteomes" id="UP000190449">
    <property type="component" value="Unassembled WGS sequence"/>
</dbReference>
<name>A0A1T4L503_9BACT</name>
<dbReference type="AlphaFoldDB" id="A0A1T4L503"/>
<accession>A0A1T4L503</accession>
<organism evidence="2 3">
    <name type="scientific">Fibrobacter intestinalis</name>
    <dbReference type="NCBI Taxonomy" id="28122"/>
    <lineage>
        <taxon>Bacteria</taxon>
        <taxon>Pseudomonadati</taxon>
        <taxon>Fibrobacterota</taxon>
        <taxon>Fibrobacteria</taxon>
        <taxon>Fibrobacterales</taxon>
        <taxon>Fibrobacteraceae</taxon>
        <taxon>Fibrobacter</taxon>
    </lineage>
</organism>
<evidence type="ECO:0000256" key="1">
    <source>
        <dbReference type="SAM" id="SignalP"/>
    </source>
</evidence>
<dbReference type="EMBL" id="FUWU01000009">
    <property type="protein sequence ID" value="SJZ49590.1"/>
    <property type="molecule type" value="Genomic_DNA"/>
</dbReference>
<dbReference type="STRING" id="28122.SAMN02745108_00765"/>
<keyword evidence="1" id="KW-0732">Signal</keyword>
<feature type="chain" id="PRO_5012504485" evidence="1">
    <location>
        <begin position="43"/>
        <end position="129"/>
    </location>
</feature>
<evidence type="ECO:0000313" key="2">
    <source>
        <dbReference type="EMBL" id="SJZ49590.1"/>
    </source>
</evidence>
<reference evidence="2 3" key="1">
    <citation type="submission" date="2017-02" db="EMBL/GenBank/DDBJ databases">
        <authorList>
            <person name="Peterson S.W."/>
        </authorList>
    </citation>
    <scope>NUCLEOTIDE SEQUENCE [LARGE SCALE GENOMIC DNA]</scope>
    <source>
        <strain evidence="2 3">ATCC 43854</strain>
    </source>
</reference>